<evidence type="ECO:0000256" key="10">
    <source>
        <dbReference type="ARBA" id="ARBA00023098"/>
    </source>
</evidence>
<evidence type="ECO:0000256" key="14">
    <source>
        <dbReference type="SAM" id="MobiDB-lite"/>
    </source>
</evidence>
<evidence type="ECO:0000256" key="6">
    <source>
        <dbReference type="ARBA" id="ARBA00022692"/>
    </source>
</evidence>
<evidence type="ECO:0000256" key="8">
    <source>
        <dbReference type="ARBA" id="ARBA00022989"/>
    </source>
</evidence>
<dbReference type="EMBL" id="JBHFQA010000015">
    <property type="protein sequence ID" value="KAL2086934.1"/>
    <property type="molecule type" value="Genomic_DNA"/>
</dbReference>
<keyword evidence="6" id="KW-0812">Transmembrane</keyword>
<dbReference type="GO" id="GO:0006629">
    <property type="term" value="P:lipid metabolic process"/>
    <property type="evidence" value="ECO:0007669"/>
    <property type="project" value="UniProtKB-KW"/>
</dbReference>
<comment type="pathway">
    <text evidence="2">Protein modification; protein glycosylation.</text>
</comment>
<dbReference type="PANTHER" id="PTHR11214:SF115">
    <property type="entry name" value="HEXOSYLTRANSFERASE"/>
    <property type="match status" value="1"/>
</dbReference>
<dbReference type="GO" id="GO:0016757">
    <property type="term" value="F:glycosyltransferase activity"/>
    <property type="evidence" value="ECO:0007669"/>
    <property type="project" value="UniProtKB-KW"/>
</dbReference>
<name>A0ABD1JJK2_9TELE</name>
<sequence>MASLCFFGALCVMDSLRHVVLQKDEFSFKPFSALISGPRAYPPPLPNRTQRVDSTIESKPMPHVTTTTPPTTPDVRSTSTSASATTGSISKAYPRQYHFILNQPDVCRRLMPFLVLVVPVHPWNAQAREAIRMTWANETLVRGKAVTTIFLLGAPHSDKDPVQDEVVKESARYGDVVQSDFVDSYFNLTIKTMVIMDWLATYCPGASYAMKIDSDMFLNVENLVEFLLSPETPKENYAAGLLKWGSPVVRDQGSKWFVSEEDYPEPTYPTYLLGMGYVFSNDLPEKLVQVSKGIRLFNIEDAYVGLCLKHLGIAPRSPPNSAQFRMWASWPFKYCDYAKAITTILSSPPELLMVWKAFKYGGPPC</sequence>
<feature type="compositionally biased region" description="Low complexity" evidence="14">
    <location>
        <begin position="65"/>
        <end position="86"/>
    </location>
</feature>
<evidence type="ECO:0000313" key="15">
    <source>
        <dbReference type="EMBL" id="KAL2086934.1"/>
    </source>
</evidence>
<comment type="similarity">
    <text evidence="3 13">Belongs to the glycosyltransferase 31 family.</text>
</comment>
<evidence type="ECO:0000256" key="4">
    <source>
        <dbReference type="ARBA" id="ARBA00022676"/>
    </source>
</evidence>
<dbReference type="InterPro" id="IPR002659">
    <property type="entry name" value="Glyco_trans_31"/>
</dbReference>
<evidence type="ECO:0000256" key="3">
    <source>
        <dbReference type="ARBA" id="ARBA00008661"/>
    </source>
</evidence>
<gene>
    <name evidence="15" type="ORF">ACEWY4_017993</name>
</gene>
<dbReference type="EC" id="2.4.1.-" evidence="13"/>
<keyword evidence="5" id="KW-0808">Transferase</keyword>
<evidence type="ECO:0000256" key="5">
    <source>
        <dbReference type="ARBA" id="ARBA00022679"/>
    </source>
</evidence>
<evidence type="ECO:0000256" key="13">
    <source>
        <dbReference type="RuleBase" id="RU363063"/>
    </source>
</evidence>
<evidence type="ECO:0000256" key="9">
    <source>
        <dbReference type="ARBA" id="ARBA00023034"/>
    </source>
</evidence>
<accession>A0ABD1JJK2</accession>
<keyword evidence="16" id="KW-1185">Reference proteome</keyword>
<keyword evidence="8" id="KW-1133">Transmembrane helix</keyword>
<evidence type="ECO:0000256" key="2">
    <source>
        <dbReference type="ARBA" id="ARBA00004922"/>
    </source>
</evidence>
<keyword evidence="10" id="KW-0443">Lipid metabolism</keyword>
<evidence type="ECO:0000256" key="1">
    <source>
        <dbReference type="ARBA" id="ARBA00004323"/>
    </source>
</evidence>
<keyword evidence="4 13" id="KW-0328">Glycosyltransferase</keyword>
<dbReference type="GO" id="GO:0000139">
    <property type="term" value="C:Golgi membrane"/>
    <property type="evidence" value="ECO:0007669"/>
    <property type="project" value="UniProtKB-SubCell"/>
</dbReference>
<keyword evidence="11" id="KW-0472">Membrane</keyword>
<comment type="caution">
    <text evidence="15">The sequence shown here is derived from an EMBL/GenBank/DDBJ whole genome shotgun (WGS) entry which is preliminary data.</text>
</comment>
<dbReference type="AlphaFoldDB" id="A0ABD1JJK2"/>
<comment type="subcellular location">
    <subcellularLocation>
        <location evidence="1 13">Golgi apparatus membrane</location>
        <topology evidence="1 13">Single-pass type II membrane protein</topology>
    </subcellularLocation>
</comment>
<feature type="region of interest" description="Disordered" evidence="14">
    <location>
        <begin position="41"/>
        <end position="87"/>
    </location>
</feature>
<reference evidence="15 16" key="1">
    <citation type="submission" date="2024-09" db="EMBL/GenBank/DDBJ databases">
        <title>A chromosome-level genome assembly of Gray's grenadier anchovy, Coilia grayii.</title>
        <authorList>
            <person name="Fu Z."/>
        </authorList>
    </citation>
    <scope>NUCLEOTIDE SEQUENCE [LARGE SCALE GENOMIC DNA]</scope>
    <source>
        <strain evidence="15">G4</strain>
        <tissue evidence="15">Muscle</tissue>
    </source>
</reference>
<dbReference type="Proteomes" id="UP001591681">
    <property type="component" value="Unassembled WGS sequence"/>
</dbReference>
<keyword evidence="9 13" id="KW-0333">Golgi apparatus</keyword>
<dbReference type="Gene3D" id="3.90.550.50">
    <property type="match status" value="1"/>
</dbReference>
<dbReference type="FunFam" id="3.90.550.50:FF:000001">
    <property type="entry name" value="Hexosyltransferase"/>
    <property type="match status" value="1"/>
</dbReference>
<keyword evidence="12" id="KW-0325">Glycoprotein</keyword>
<dbReference type="PANTHER" id="PTHR11214">
    <property type="entry name" value="BETA-1,3-N-ACETYLGLUCOSAMINYLTRANSFERASE"/>
    <property type="match status" value="1"/>
</dbReference>
<protein>
    <recommendedName>
        <fullName evidence="13">Hexosyltransferase</fullName>
        <ecNumber evidence="13">2.4.1.-</ecNumber>
    </recommendedName>
</protein>
<evidence type="ECO:0000256" key="7">
    <source>
        <dbReference type="ARBA" id="ARBA00022968"/>
    </source>
</evidence>
<evidence type="ECO:0000256" key="12">
    <source>
        <dbReference type="ARBA" id="ARBA00023180"/>
    </source>
</evidence>
<keyword evidence="7" id="KW-0735">Signal-anchor</keyword>
<evidence type="ECO:0000256" key="11">
    <source>
        <dbReference type="ARBA" id="ARBA00023136"/>
    </source>
</evidence>
<dbReference type="Pfam" id="PF01762">
    <property type="entry name" value="Galactosyl_T"/>
    <property type="match status" value="1"/>
</dbReference>
<proteinExistence type="inferred from homology"/>
<evidence type="ECO:0000313" key="16">
    <source>
        <dbReference type="Proteomes" id="UP001591681"/>
    </source>
</evidence>
<organism evidence="15 16">
    <name type="scientific">Coilia grayii</name>
    <name type="common">Gray's grenadier anchovy</name>
    <dbReference type="NCBI Taxonomy" id="363190"/>
    <lineage>
        <taxon>Eukaryota</taxon>
        <taxon>Metazoa</taxon>
        <taxon>Chordata</taxon>
        <taxon>Craniata</taxon>
        <taxon>Vertebrata</taxon>
        <taxon>Euteleostomi</taxon>
        <taxon>Actinopterygii</taxon>
        <taxon>Neopterygii</taxon>
        <taxon>Teleostei</taxon>
        <taxon>Clupei</taxon>
        <taxon>Clupeiformes</taxon>
        <taxon>Clupeoidei</taxon>
        <taxon>Engraulidae</taxon>
        <taxon>Coilinae</taxon>
        <taxon>Coilia</taxon>
    </lineage>
</organism>